<dbReference type="EMBL" id="CAJFCW020000006">
    <property type="protein sequence ID" value="CAG9127278.1"/>
    <property type="molecule type" value="Genomic_DNA"/>
</dbReference>
<gene>
    <name evidence="1" type="ORF">BOKJ2_LOCUS13836</name>
</gene>
<name>A0A811LR15_9BILA</name>
<accession>A0A811LR15</accession>
<keyword evidence="2" id="KW-1185">Reference proteome</keyword>
<dbReference type="Proteomes" id="UP000614601">
    <property type="component" value="Unassembled WGS sequence"/>
</dbReference>
<organism evidence="1 2">
    <name type="scientific">Bursaphelenchus okinawaensis</name>
    <dbReference type="NCBI Taxonomy" id="465554"/>
    <lineage>
        <taxon>Eukaryota</taxon>
        <taxon>Metazoa</taxon>
        <taxon>Ecdysozoa</taxon>
        <taxon>Nematoda</taxon>
        <taxon>Chromadorea</taxon>
        <taxon>Rhabditida</taxon>
        <taxon>Tylenchina</taxon>
        <taxon>Tylenchomorpha</taxon>
        <taxon>Aphelenchoidea</taxon>
        <taxon>Aphelenchoididae</taxon>
        <taxon>Bursaphelenchus</taxon>
    </lineage>
</organism>
<evidence type="ECO:0000313" key="2">
    <source>
        <dbReference type="Proteomes" id="UP000614601"/>
    </source>
</evidence>
<comment type="caution">
    <text evidence="1">The sequence shown here is derived from an EMBL/GenBank/DDBJ whole genome shotgun (WGS) entry which is preliminary data.</text>
</comment>
<dbReference type="EMBL" id="CAJFDH010000006">
    <property type="protein sequence ID" value="CAD5229839.1"/>
    <property type="molecule type" value="Genomic_DNA"/>
</dbReference>
<dbReference type="AlphaFoldDB" id="A0A811LR15"/>
<protein>
    <submittedName>
        <fullName evidence="1">Uncharacterized protein</fullName>
    </submittedName>
</protein>
<dbReference type="Proteomes" id="UP000783686">
    <property type="component" value="Unassembled WGS sequence"/>
</dbReference>
<evidence type="ECO:0000313" key="1">
    <source>
        <dbReference type="EMBL" id="CAD5229839.1"/>
    </source>
</evidence>
<proteinExistence type="predicted"/>
<sequence>MGDVKPKSVEEKEELLKFCASGFAFKNHYAIRSISTKLWVDLCVFYARTVDERPEVRPEDVLTVYVNRVFYLNSTSACSINENLITELRNNRTVTCCSLDTLGGILKKKDAAFDYYVALGRNALDVKW</sequence>
<reference evidence="1" key="1">
    <citation type="submission" date="2020-09" db="EMBL/GenBank/DDBJ databases">
        <authorList>
            <person name="Kikuchi T."/>
        </authorList>
    </citation>
    <scope>NUCLEOTIDE SEQUENCE</scope>
    <source>
        <strain evidence="1">SH1</strain>
    </source>
</reference>